<dbReference type="Proteomes" id="UP001207654">
    <property type="component" value="Unassembled WGS sequence"/>
</dbReference>
<comment type="caution">
    <text evidence="2">The sequence shown here is derived from an EMBL/GenBank/DDBJ whole genome shotgun (WGS) entry which is preliminary data.</text>
</comment>
<gene>
    <name evidence="2" type="ORF">OV287_53280</name>
</gene>
<reference evidence="2 3" key="1">
    <citation type="submission" date="2022-11" db="EMBL/GenBank/DDBJ databases">
        <title>Minimal conservation of predation-associated metabolite biosynthetic gene clusters underscores biosynthetic potential of Myxococcota including descriptions for ten novel species: Archangium lansinium sp. nov., Myxococcus landrumus sp. nov., Nannocystis bai.</title>
        <authorList>
            <person name="Ahearne A."/>
            <person name="Stevens C."/>
            <person name="Phillips K."/>
        </authorList>
    </citation>
    <scope>NUCLEOTIDE SEQUENCE [LARGE SCALE GENOMIC DNA]</scope>
    <source>
        <strain evidence="2 3">MIWBW</strain>
    </source>
</reference>
<feature type="domain" description="TPM" evidence="1">
    <location>
        <begin position="16"/>
        <end position="131"/>
    </location>
</feature>
<dbReference type="EMBL" id="JAPNKA010000001">
    <property type="protein sequence ID" value="MCY1083240.1"/>
    <property type="molecule type" value="Genomic_DNA"/>
</dbReference>
<proteinExistence type="predicted"/>
<name>A0ABT4ANH0_9BACT</name>
<dbReference type="PANTHER" id="PTHR30373:SF8">
    <property type="entry name" value="BLL7265 PROTEIN"/>
    <property type="match status" value="1"/>
</dbReference>
<dbReference type="Pfam" id="PF04536">
    <property type="entry name" value="TPM_phosphatase"/>
    <property type="match status" value="1"/>
</dbReference>
<dbReference type="Gene3D" id="3.10.310.50">
    <property type="match status" value="1"/>
</dbReference>
<organism evidence="2 3">
    <name type="scientific">Archangium lansingense</name>
    <dbReference type="NCBI Taxonomy" id="2995310"/>
    <lineage>
        <taxon>Bacteria</taxon>
        <taxon>Pseudomonadati</taxon>
        <taxon>Myxococcota</taxon>
        <taxon>Myxococcia</taxon>
        <taxon>Myxococcales</taxon>
        <taxon>Cystobacterineae</taxon>
        <taxon>Archangiaceae</taxon>
        <taxon>Archangium</taxon>
    </lineage>
</organism>
<keyword evidence="3" id="KW-1185">Reference proteome</keyword>
<protein>
    <submittedName>
        <fullName evidence="2">TPM domain-containing protein</fullName>
    </submittedName>
</protein>
<dbReference type="PANTHER" id="PTHR30373">
    <property type="entry name" value="UPF0603 PROTEIN YGCG"/>
    <property type="match status" value="1"/>
</dbReference>
<evidence type="ECO:0000313" key="2">
    <source>
        <dbReference type="EMBL" id="MCY1083240.1"/>
    </source>
</evidence>
<evidence type="ECO:0000313" key="3">
    <source>
        <dbReference type="Proteomes" id="UP001207654"/>
    </source>
</evidence>
<accession>A0ABT4ANH0</accession>
<dbReference type="InterPro" id="IPR007621">
    <property type="entry name" value="TPM_dom"/>
</dbReference>
<dbReference type="RefSeq" id="WP_267541777.1">
    <property type="nucleotide sequence ID" value="NZ_JAPNKA010000001.1"/>
</dbReference>
<evidence type="ECO:0000259" key="1">
    <source>
        <dbReference type="Pfam" id="PF04536"/>
    </source>
</evidence>
<sequence>MVYPLGMQWPWQRVKRVLTPQEEARLVEAIRRAEQGNRGEVLVHVERRCVGGNALARAMSLFEKLVRQTAADTGVILYVAVEDRKVAVFAGRGVHGAAMPGFWESVVEAVAEGFKRGEPESGLEAAVERIGGLLRTVIPGEDVAGNELPDRVSQG</sequence>